<organism evidence="2 3">
    <name type="scientific">Streptomyces catenulae</name>
    <dbReference type="NCBI Taxonomy" id="66875"/>
    <lineage>
        <taxon>Bacteria</taxon>
        <taxon>Bacillati</taxon>
        <taxon>Actinomycetota</taxon>
        <taxon>Actinomycetes</taxon>
        <taxon>Kitasatosporales</taxon>
        <taxon>Streptomycetaceae</taxon>
        <taxon>Streptomyces</taxon>
    </lineage>
</organism>
<protein>
    <submittedName>
        <fullName evidence="2">Uncharacterized protein</fullName>
    </submittedName>
</protein>
<name>A0ABV2Z255_9ACTN</name>
<reference evidence="2 3" key="1">
    <citation type="submission" date="2024-06" db="EMBL/GenBank/DDBJ databases">
        <title>The Natural Products Discovery Center: Release of the First 8490 Sequenced Strains for Exploring Actinobacteria Biosynthetic Diversity.</title>
        <authorList>
            <person name="Kalkreuter E."/>
            <person name="Kautsar S.A."/>
            <person name="Yang D."/>
            <person name="Bader C.D."/>
            <person name="Teijaro C.N."/>
            <person name="Fluegel L."/>
            <person name="Davis C.M."/>
            <person name="Simpson J.R."/>
            <person name="Lauterbach L."/>
            <person name="Steele A.D."/>
            <person name="Gui C."/>
            <person name="Meng S."/>
            <person name="Li G."/>
            <person name="Viehrig K."/>
            <person name="Ye F."/>
            <person name="Su P."/>
            <person name="Kiefer A.F."/>
            <person name="Nichols A."/>
            <person name="Cepeda A.J."/>
            <person name="Yan W."/>
            <person name="Fan B."/>
            <person name="Jiang Y."/>
            <person name="Adhikari A."/>
            <person name="Zheng C.-J."/>
            <person name="Schuster L."/>
            <person name="Cowan T.M."/>
            <person name="Smanski M.J."/>
            <person name="Chevrette M.G."/>
            <person name="De Carvalho L.P.S."/>
            <person name="Shen B."/>
        </authorList>
    </citation>
    <scope>NUCLEOTIDE SEQUENCE [LARGE SCALE GENOMIC DNA]</scope>
    <source>
        <strain evidence="2 3">NPDC033039</strain>
    </source>
</reference>
<sequence length="62" mass="6454">MTEIDTLLDRVVPAVEAAVGVHGAGARPRTEDPAADATVRRGPRPHSGIISTGGHSTPILFR</sequence>
<dbReference type="EMBL" id="JBEZVI010000014">
    <property type="protein sequence ID" value="MEU3712078.1"/>
    <property type="molecule type" value="Genomic_DNA"/>
</dbReference>
<gene>
    <name evidence="2" type="ORF">AB0E61_18530</name>
</gene>
<comment type="caution">
    <text evidence="2">The sequence shown here is derived from an EMBL/GenBank/DDBJ whole genome shotgun (WGS) entry which is preliminary data.</text>
</comment>
<evidence type="ECO:0000313" key="3">
    <source>
        <dbReference type="Proteomes" id="UP001550853"/>
    </source>
</evidence>
<evidence type="ECO:0000256" key="1">
    <source>
        <dbReference type="SAM" id="MobiDB-lite"/>
    </source>
</evidence>
<feature type="region of interest" description="Disordered" evidence="1">
    <location>
        <begin position="22"/>
        <end position="62"/>
    </location>
</feature>
<evidence type="ECO:0000313" key="2">
    <source>
        <dbReference type="EMBL" id="MEU3712078.1"/>
    </source>
</evidence>
<proteinExistence type="predicted"/>
<dbReference type="RefSeq" id="WP_030281498.1">
    <property type="nucleotide sequence ID" value="NZ_JBEZVI010000014.1"/>
</dbReference>
<keyword evidence="3" id="KW-1185">Reference proteome</keyword>
<dbReference type="Proteomes" id="UP001550853">
    <property type="component" value="Unassembled WGS sequence"/>
</dbReference>
<accession>A0ABV2Z255</accession>